<protein>
    <submittedName>
        <fullName evidence="1">Uncharacterized protein</fullName>
    </submittedName>
</protein>
<comment type="caution">
    <text evidence="1">The sequence shown here is derived from an EMBL/GenBank/DDBJ whole genome shotgun (WGS) entry which is preliminary data.</text>
</comment>
<evidence type="ECO:0000313" key="2">
    <source>
        <dbReference type="Proteomes" id="UP001488838"/>
    </source>
</evidence>
<dbReference type="EMBL" id="JBBHLL010000141">
    <property type="protein sequence ID" value="KAK7812985.1"/>
    <property type="molecule type" value="Genomic_DNA"/>
</dbReference>
<dbReference type="AlphaFoldDB" id="A0AAW0IEV4"/>
<gene>
    <name evidence="1" type="ORF">U0070_012903</name>
</gene>
<name>A0AAW0IEV4_MYOGA</name>
<keyword evidence="2" id="KW-1185">Reference proteome</keyword>
<accession>A0AAW0IEV4</accession>
<sequence>MVSAPFSLFPPLPEQLHLQPQRLTERWKVLSLPLDLPSPGTPLESIGCIFFTQESLNEAAERLYQANANTRPCL</sequence>
<organism evidence="1 2">
    <name type="scientific">Myodes glareolus</name>
    <name type="common">Bank vole</name>
    <name type="synonym">Clethrionomys glareolus</name>
    <dbReference type="NCBI Taxonomy" id="447135"/>
    <lineage>
        <taxon>Eukaryota</taxon>
        <taxon>Metazoa</taxon>
        <taxon>Chordata</taxon>
        <taxon>Craniata</taxon>
        <taxon>Vertebrata</taxon>
        <taxon>Euteleostomi</taxon>
        <taxon>Mammalia</taxon>
        <taxon>Eutheria</taxon>
        <taxon>Euarchontoglires</taxon>
        <taxon>Glires</taxon>
        <taxon>Rodentia</taxon>
        <taxon>Myomorpha</taxon>
        <taxon>Muroidea</taxon>
        <taxon>Cricetidae</taxon>
        <taxon>Arvicolinae</taxon>
        <taxon>Myodes</taxon>
    </lineage>
</organism>
<proteinExistence type="predicted"/>
<evidence type="ECO:0000313" key="1">
    <source>
        <dbReference type="EMBL" id="KAK7812985.1"/>
    </source>
</evidence>
<reference evidence="1 2" key="1">
    <citation type="journal article" date="2023" name="bioRxiv">
        <title>Conserved and derived expression patterns and positive selection on dental genes reveal complex evolutionary context of ever-growing rodent molars.</title>
        <authorList>
            <person name="Calamari Z.T."/>
            <person name="Song A."/>
            <person name="Cohen E."/>
            <person name="Akter M."/>
            <person name="Roy R.D."/>
            <person name="Hallikas O."/>
            <person name="Christensen M.M."/>
            <person name="Li P."/>
            <person name="Marangoni P."/>
            <person name="Jernvall J."/>
            <person name="Klein O.D."/>
        </authorList>
    </citation>
    <scope>NUCLEOTIDE SEQUENCE [LARGE SCALE GENOMIC DNA]</scope>
    <source>
        <strain evidence="1">V071</strain>
    </source>
</reference>
<dbReference type="Proteomes" id="UP001488838">
    <property type="component" value="Unassembled WGS sequence"/>
</dbReference>